<dbReference type="SUPFAM" id="SSF53098">
    <property type="entry name" value="Ribonuclease H-like"/>
    <property type="match status" value="2"/>
</dbReference>
<dbReference type="Gene3D" id="3.30.420.10">
    <property type="entry name" value="Ribonuclease H-like superfamily/Ribonuclease H"/>
    <property type="match status" value="2"/>
</dbReference>
<dbReference type="PROSITE" id="PS50879">
    <property type="entry name" value="RNASE_H_1"/>
    <property type="match status" value="1"/>
</dbReference>
<dbReference type="CDD" id="cd09279">
    <property type="entry name" value="RNase_HI_like"/>
    <property type="match status" value="1"/>
</dbReference>
<feature type="region of interest" description="Disordered" evidence="1">
    <location>
        <begin position="542"/>
        <end position="562"/>
    </location>
</feature>
<dbReference type="Pfam" id="PF03732">
    <property type="entry name" value="Retrotrans_gag"/>
    <property type="match status" value="1"/>
</dbReference>
<accession>A5AE22</accession>
<dbReference type="EMBL" id="AM424220">
    <property type="protein sequence ID" value="CAN77844.1"/>
    <property type="molecule type" value="Genomic_DNA"/>
</dbReference>
<evidence type="ECO:0000313" key="4">
    <source>
        <dbReference type="EMBL" id="CAN77844.1"/>
    </source>
</evidence>
<dbReference type="InterPro" id="IPR001584">
    <property type="entry name" value="Integrase_cat-core"/>
</dbReference>
<dbReference type="InterPro" id="IPR036397">
    <property type="entry name" value="RNaseH_sf"/>
</dbReference>
<protein>
    <submittedName>
        <fullName evidence="4">Uncharacterized protein</fullName>
    </submittedName>
</protein>
<dbReference type="SUPFAM" id="SSF56672">
    <property type="entry name" value="DNA/RNA polymerases"/>
    <property type="match status" value="1"/>
</dbReference>
<dbReference type="InterPro" id="IPR041577">
    <property type="entry name" value="RT_RNaseH_2"/>
</dbReference>
<dbReference type="FunFam" id="3.30.70.270:FF:000020">
    <property type="entry name" value="Transposon Tf2-6 polyprotein-like Protein"/>
    <property type="match status" value="1"/>
</dbReference>
<evidence type="ECO:0000256" key="1">
    <source>
        <dbReference type="SAM" id="MobiDB-lite"/>
    </source>
</evidence>
<gene>
    <name evidence="4" type="ORF">VITISV_028932</name>
</gene>
<dbReference type="InterPro" id="IPR043128">
    <property type="entry name" value="Rev_trsase/Diguanyl_cyclase"/>
</dbReference>
<dbReference type="Gene3D" id="1.10.340.70">
    <property type="match status" value="1"/>
</dbReference>
<feature type="region of interest" description="Disordered" evidence="1">
    <location>
        <begin position="298"/>
        <end position="333"/>
    </location>
</feature>
<feature type="domain" description="RNase H type-1" evidence="2">
    <location>
        <begin position="1492"/>
        <end position="1625"/>
    </location>
</feature>
<organism evidence="4">
    <name type="scientific">Vitis vinifera</name>
    <name type="common">Grape</name>
    <dbReference type="NCBI Taxonomy" id="29760"/>
    <lineage>
        <taxon>Eukaryota</taxon>
        <taxon>Viridiplantae</taxon>
        <taxon>Streptophyta</taxon>
        <taxon>Embryophyta</taxon>
        <taxon>Tracheophyta</taxon>
        <taxon>Spermatophyta</taxon>
        <taxon>Magnoliopsida</taxon>
        <taxon>eudicotyledons</taxon>
        <taxon>Gunneridae</taxon>
        <taxon>Pentapetalae</taxon>
        <taxon>rosids</taxon>
        <taxon>Vitales</taxon>
        <taxon>Vitaceae</taxon>
        <taxon>Viteae</taxon>
        <taxon>Vitis</taxon>
    </lineage>
</organism>
<evidence type="ECO:0000259" key="2">
    <source>
        <dbReference type="PROSITE" id="PS50879"/>
    </source>
</evidence>
<sequence>MDSQIVTVDQFAEAMASIQKAIASLGRRIDGQQAQQVPPPVGAQYDPTVPPPPPPSQSVPQAMPFTLHSQTGVAPPPIIVPTSTSEDHMLAWIDLNRAAIWEGFDGVPVASLPAKFRMPDIERYTGIGCPRLHLRLYSTVMRAHGLDEPQMITFFPLSLSGMAQRWFASLEASRRRTWDDLAQEFLRQFSFNTVVDVSRRELEALRQRSDESVSSFISRWRGKIAEIIDRPSERDQIQMVLRSLQPRIARHVVGAPFTDFGSLVMALYDVEDGISRGLWIDSSPSDIKGKKPFVGSRPADVSVIGSSNQRPLRRHQPIPQFPEPHSSYASHQYKPRAPRMPLSQALRKLTEVGLLTTLTPRLPPQPIPPQFRMDLHCAYHQGPGHKTDRCTALRHAIQDLIDQGLVHLGQPSVTTNPLPAHTTHAVPPPVGDIHFLEFDEIDDHIHMLSDDDSDIEPIMPDVIYEMSGVTLGPRTPAPFRLVPEAASVQAATVEPLILPRYSVQTPFVLVPDVEDFQAPHSDDPQTPDVQYILRGGRVLRQPPPAAAARPLGGTSSQEEVRAEDDEILRQLQSTQARISIWSLLASSSTHRDALTRALSQIRVDTTTTPEGLIHIMTTGRATCIVFSDDDLPPEGSDHTRPLYISVGFSGGRVPSVLLDNGSALNVCPLATAIALGYAPSDFSPSTQTVRAYDSTRREVLRIPTSFNLLLGRSWIHRAGAIPSSLHQKVKFIHDGQVVVVQSVGDMFIAAELMLEISHTDDDIFLTGFTFDEVQTVEIEDFCRDFVAMSFDQHGSTVVLNIMRSMSYLPGMGLGRRQHGPSEFITILDHDVPFGLGFIPTEADYRYMARLSKERVRARLTHTPFDYPLRPYTRSLFDYFVRASESHAPSDGIIGGLSTTQEAELQRLVQQLQLSDEALGPSASVLIAPPSPDRTSLMTLCFPDEIDDHGTFAEIGDVVDGAVPCDEYVDEMLAMSLSQTEEIAPSELASPFDLFGVSVLEIAEEIQVAPTPEVVEDVIVAVDLFDGPVGLVEGVSDLVDPPLTFDVLSGFVSRHDYVFDFSSMDLSTFEYLPVSHLSVGFLSVVEYPEWLANVVPIPKKDGKVRVCVDFRDFNKASPKDDFPLPHIDMLVDSTAGYSMLSFMDGFSGYSQILMAPEDMEKTSFITEWGTYCYRVMPFGLKNAGAIYQRAATTLFHDMMHRDVEVYVDDMIVKSRGRSYHLAALERFFERIRQFRLRLNPKKCTFGVTSGKLLGYMVSERGIEVDPDKIRAILDMPAPRTEREVRGFLGRLQYISRFIARLTDICEPIFRLLRKSQPTVWDDQCQRAFERIREYLLSYPVLAPPTPGRPLLLYLSVSDVALGCMLAQLDDSGKDRAIYYLNKRMLDYETRYVMIERYCLALVWATHRLRHYMTEYSVHLISRLDPLRYLFDRPALVGRLMRWLVLLTEFDIHYVTQKSIRGIIVADHLASLLVSDARAIDDDFPDEDVAAVTSLSGWRMYFDGAANHSGYGLGVLLISPHGDHIPRSVRLAFSDRHPATNNIVEYEACILGLETALELGIRQMEVFGDSNLVLRQIQGEWKTRDVKLRPYHAYLELLVGRFDDLRYTHLPRAQNQFADALATLASMIDIPVDATVRPLLIESRFAPAYCCLIDDVEPDDSLPWYHDIYHFLRLGVYPEAAMTKDRRALRQLAARFVICGETLYRRSTDGMLLLCLDRASADRVMREVHAGVCGPHMGGHMLARKIMRTGYFWLTMETDCCQFVQRCPECQIHGDLIHVPPSELHALTSQWPFSVWGIDIIGKISPKSSSGHEFILVAIDYFTKWVEAASYARLTSAGVASFIRSHIICRYGVPHELISDRGVHFQSRGATPYSLVYGMEAMLPIEIEMGSLRVALEQQIPEADWAQARFDQLNLLDERRLRAADHVRAY</sequence>
<dbReference type="PANTHER" id="PTHR48475">
    <property type="entry name" value="RIBONUCLEASE H"/>
    <property type="match status" value="1"/>
</dbReference>
<dbReference type="Gene3D" id="3.10.10.10">
    <property type="entry name" value="HIV Type 1 Reverse Transcriptase, subunit A, domain 1"/>
    <property type="match status" value="1"/>
</dbReference>
<dbReference type="InterPro" id="IPR043502">
    <property type="entry name" value="DNA/RNA_pol_sf"/>
</dbReference>
<dbReference type="InterPro" id="IPR005162">
    <property type="entry name" value="Retrotrans_gag_dom"/>
</dbReference>
<dbReference type="Pfam" id="PF13456">
    <property type="entry name" value="RVT_3"/>
    <property type="match status" value="1"/>
</dbReference>
<dbReference type="GO" id="GO:0004523">
    <property type="term" value="F:RNA-DNA hybrid ribonuclease activity"/>
    <property type="evidence" value="ECO:0007669"/>
    <property type="project" value="InterPro"/>
</dbReference>
<feature type="compositionally biased region" description="Pro residues" evidence="1">
    <location>
        <begin position="48"/>
        <end position="57"/>
    </location>
</feature>
<dbReference type="PANTHER" id="PTHR48475:SF1">
    <property type="entry name" value="RNASE H TYPE-1 DOMAIN-CONTAINING PROTEIN"/>
    <property type="match status" value="1"/>
</dbReference>
<dbReference type="Pfam" id="PF17919">
    <property type="entry name" value="RT_RNaseH_2"/>
    <property type="match status" value="1"/>
</dbReference>
<dbReference type="CDD" id="cd09274">
    <property type="entry name" value="RNase_HI_RT_Ty3"/>
    <property type="match status" value="1"/>
</dbReference>
<dbReference type="PROSITE" id="PS50994">
    <property type="entry name" value="INTEGRASE"/>
    <property type="match status" value="1"/>
</dbReference>
<proteinExistence type="predicted"/>
<dbReference type="InterPro" id="IPR041588">
    <property type="entry name" value="Integrase_H2C2"/>
</dbReference>
<feature type="domain" description="Integrase catalytic" evidence="3">
    <location>
        <begin position="1786"/>
        <end position="1928"/>
    </location>
</feature>
<dbReference type="CDD" id="cd01647">
    <property type="entry name" value="RT_LTR"/>
    <property type="match status" value="1"/>
</dbReference>
<dbReference type="Pfam" id="PF17921">
    <property type="entry name" value="Integrase_H2C2"/>
    <property type="match status" value="1"/>
</dbReference>
<dbReference type="Gene3D" id="3.30.70.270">
    <property type="match status" value="2"/>
</dbReference>
<dbReference type="GO" id="GO:0015074">
    <property type="term" value="P:DNA integration"/>
    <property type="evidence" value="ECO:0007669"/>
    <property type="project" value="InterPro"/>
</dbReference>
<name>A5AE22_VITVI</name>
<dbReference type="InterPro" id="IPR002156">
    <property type="entry name" value="RNaseH_domain"/>
</dbReference>
<evidence type="ECO:0000259" key="3">
    <source>
        <dbReference type="PROSITE" id="PS50994"/>
    </source>
</evidence>
<feature type="region of interest" description="Disordered" evidence="1">
    <location>
        <begin position="29"/>
        <end position="62"/>
    </location>
</feature>
<dbReference type="Pfam" id="PF00078">
    <property type="entry name" value="RVT_1"/>
    <property type="match status" value="1"/>
</dbReference>
<dbReference type="InterPro" id="IPR000477">
    <property type="entry name" value="RT_dom"/>
</dbReference>
<dbReference type="InterPro" id="IPR012337">
    <property type="entry name" value="RNaseH-like_sf"/>
</dbReference>
<reference evidence="4" key="1">
    <citation type="journal article" date="2007" name="PLoS ONE">
        <title>The first genome sequence of an elite grapevine cultivar (Pinot noir Vitis vinifera L.): coping with a highly heterozygous genome.</title>
        <authorList>
            <person name="Velasco R."/>
            <person name="Zharkikh A."/>
            <person name="Troggio M."/>
            <person name="Cartwright D.A."/>
            <person name="Cestaro A."/>
            <person name="Pruss D."/>
            <person name="Pindo M."/>
            <person name="FitzGerald L.M."/>
            <person name="Vezzulli S."/>
            <person name="Reid J."/>
            <person name="Malacarne G."/>
            <person name="Iliev D."/>
            <person name="Coppola G."/>
            <person name="Wardell B."/>
            <person name="Micheletti D."/>
            <person name="Macalma T."/>
            <person name="Facci M."/>
            <person name="Mitchell J.T."/>
            <person name="Perazzolli M."/>
            <person name="Eldredge G."/>
            <person name="Gatto P."/>
            <person name="Oyzerski R."/>
            <person name="Moretto M."/>
            <person name="Gutin N."/>
            <person name="Stefanini M."/>
            <person name="Chen Y."/>
            <person name="Segala C."/>
            <person name="Davenport C."/>
            <person name="Dematte L."/>
            <person name="Mraz A."/>
            <person name="Battilana J."/>
            <person name="Stormo K."/>
            <person name="Costa F."/>
            <person name="Tao Q."/>
            <person name="Si-Ammour A."/>
            <person name="Harkins T."/>
            <person name="Lackey A."/>
            <person name="Perbost C."/>
            <person name="Taillon B."/>
            <person name="Stella A."/>
            <person name="Solovyev V."/>
            <person name="Fawcett J.A."/>
            <person name="Sterck L."/>
            <person name="Vandepoele K."/>
            <person name="Grando S.M."/>
            <person name="Toppo S."/>
            <person name="Moser C."/>
            <person name="Lanchbury J."/>
            <person name="Bogden R."/>
            <person name="Skolnick M."/>
            <person name="Sgaramella V."/>
            <person name="Bhatnagar S.K."/>
            <person name="Fontana P."/>
            <person name="Gutin A."/>
            <person name="Van de Peer Y."/>
            <person name="Salamini F."/>
            <person name="Viola R."/>
        </authorList>
    </citation>
    <scope>NUCLEOTIDE SEQUENCE</scope>
</reference>
<dbReference type="GO" id="GO:0003676">
    <property type="term" value="F:nucleic acid binding"/>
    <property type="evidence" value="ECO:0007669"/>
    <property type="project" value="InterPro"/>
</dbReference>